<dbReference type="PROSITE" id="PS50042">
    <property type="entry name" value="CNMP_BINDING_3"/>
    <property type="match status" value="1"/>
</dbReference>
<dbReference type="Pfam" id="PF00027">
    <property type="entry name" value="cNMP_binding"/>
    <property type="match status" value="1"/>
</dbReference>
<gene>
    <name evidence="2" type="ORF">SAMN06296036_111133</name>
</gene>
<sequence>MAGKNRILEEGTILFKEGDQSNGMYVVRKGKILIYLDKGGNEIPLATVSEGAMIGEMALFDKKPRSASARAVEECEVSVISNADFSKILKQIPKWFVSLMATLSSRLRDTNLRLEDMEAQYKGNINPIEELKKALNIINLLWYKLGTKELKTWSMERELAEKEIAGILGQPEGSIHELCNRLVEGGLLGVTKNSYNKPVFTIQNRGSVERFVNFINAVRKQDNRIKAFPQGVVDMVEVMIRITKTSAYEAMTIPFTELESEGMSMAYRTENWGKVQHIIEGLDEAVAVVPLAEGTVGYKVNKKIAPRLLQHCKLLRAITETNDKRKKRGKAAA</sequence>
<dbReference type="CDD" id="cd00038">
    <property type="entry name" value="CAP_ED"/>
    <property type="match status" value="1"/>
</dbReference>
<keyword evidence="3" id="KW-1185">Reference proteome</keyword>
<name>A0A1Y6C5B9_9BACT</name>
<keyword evidence="2" id="KW-0418">Kinase</keyword>
<dbReference type="AlphaFoldDB" id="A0A1Y6C5B9"/>
<evidence type="ECO:0000313" key="3">
    <source>
        <dbReference type="Proteomes" id="UP000192907"/>
    </source>
</evidence>
<dbReference type="RefSeq" id="WP_132320029.1">
    <property type="nucleotide sequence ID" value="NZ_FWZT01000011.1"/>
</dbReference>
<dbReference type="GO" id="GO:0016301">
    <property type="term" value="F:kinase activity"/>
    <property type="evidence" value="ECO:0007669"/>
    <property type="project" value="UniProtKB-KW"/>
</dbReference>
<dbReference type="InterPro" id="IPR014710">
    <property type="entry name" value="RmlC-like_jellyroll"/>
</dbReference>
<protein>
    <submittedName>
        <fullName evidence="2">cAMP-binding domain of CRP or a regulatory subunit of cAMP-dependent protein kinases</fullName>
    </submittedName>
</protein>
<dbReference type="SMART" id="SM00100">
    <property type="entry name" value="cNMP"/>
    <property type="match status" value="1"/>
</dbReference>
<feature type="domain" description="Cyclic nucleotide-binding" evidence="1">
    <location>
        <begin position="1"/>
        <end position="89"/>
    </location>
</feature>
<dbReference type="InterPro" id="IPR050397">
    <property type="entry name" value="Env_Response_Regulators"/>
</dbReference>
<dbReference type="Proteomes" id="UP000192907">
    <property type="component" value="Unassembled WGS sequence"/>
</dbReference>
<evidence type="ECO:0000313" key="2">
    <source>
        <dbReference type="EMBL" id="SMF38126.1"/>
    </source>
</evidence>
<organism evidence="2 3">
    <name type="scientific">Pseudobacteriovorax antillogorgiicola</name>
    <dbReference type="NCBI Taxonomy" id="1513793"/>
    <lineage>
        <taxon>Bacteria</taxon>
        <taxon>Pseudomonadati</taxon>
        <taxon>Bdellovibrionota</taxon>
        <taxon>Oligoflexia</taxon>
        <taxon>Oligoflexales</taxon>
        <taxon>Pseudobacteriovoracaceae</taxon>
        <taxon>Pseudobacteriovorax</taxon>
    </lineage>
</organism>
<dbReference type="Gene3D" id="2.60.120.10">
    <property type="entry name" value="Jelly Rolls"/>
    <property type="match status" value="1"/>
</dbReference>
<dbReference type="OrthoDB" id="5289354at2"/>
<dbReference type="PANTHER" id="PTHR24567">
    <property type="entry name" value="CRP FAMILY TRANSCRIPTIONAL REGULATORY PROTEIN"/>
    <property type="match status" value="1"/>
</dbReference>
<proteinExistence type="predicted"/>
<dbReference type="GO" id="GO:0003700">
    <property type="term" value="F:DNA-binding transcription factor activity"/>
    <property type="evidence" value="ECO:0007669"/>
    <property type="project" value="TreeGrafter"/>
</dbReference>
<dbReference type="PROSITE" id="PS00889">
    <property type="entry name" value="CNMP_BINDING_2"/>
    <property type="match status" value="1"/>
</dbReference>
<keyword evidence="2" id="KW-0808">Transferase</keyword>
<dbReference type="InterPro" id="IPR018488">
    <property type="entry name" value="cNMP-bd_CS"/>
</dbReference>
<evidence type="ECO:0000259" key="1">
    <source>
        <dbReference type="PROSITE" id="PS50042"/>
    </source>
</evidence>
<dbReference type="InterPro" id="IPR000595">
    <property type="entry name" value="cNMP-bd_dom"/>
</dbReference>
<dbReference type="GO" id="GO:0005829">
    <property type="term" value="C:cytosol"/>
    <property type="evidence" value="ECO:0007669"/>
    <property type="project" value="TreeGrafter"/>
</dbReference>
<dbReference type="STRING" id="1513793.SAMN06296036_111133"/>
<reference evidence="3" key="1">
    <citation type="submission" date="2017-04" db="EMBL/GenBank/DDBJ databases">
        <authorList>
            <person name="Varghese N."/>
            <person name="Submissions S."/>
        </authorList>
    </citation>
    <scope>NUCLEOTIDE SEQUENCE [LARGE SCALE GENOMIC DNA]</scope>
    <source>
        <strain evidence="3">RKEM611</strain>
    </source>
</reference>
<dbReference type="SUPFAM" id="SSF51206">
    <property type="entry name" value="cAMP-binding domain-like"/>
    <property type="match status" value="1"/>
</dbReference>
<dbReference type="EMBL" id="FWZT01000011">
    <property type="protein sequence ID" value="SMF38126.1"/>
    <property type="molecule type" value="Genomic_DNA"/>
</dbReference>
<accession>A0A1Y6C5B9</accession>
<dbReference type="InterPro" id="IPR018490">
    <property type="entry name" value="cNMP-bd_dom_sf"/>
</dbReference>
<dbReference type="PANTHER" id="PTHR24567:SF74">
    <property type="entry name" value="HTH-TYPE TRANSCRIPTIONAL REGULATOR ARCR"/>
    <property type="match status" value="1"/>
</dbReference>